<proteinExistence type="predicted"/>
<name>A0AB39S0W0_9ACTN</name>
<feature type="compositionally biased region" description="Low complexity" evidence="1">
    <location>
        <begin position="39"/>
        <end position="56"/>
    </location>
</feature>
<evidence type="ECO:0008006" key="3">
    <source>
        <dbReference type="Google" id="ProtNLM"/>
    </source>
</evidence>
<protein>
    <recommendedName>
        <fullName evidence="3">Septum formation-related domain-containing protein</fullName>
    </recommendedName>
</protein>
<dbReference type="AlphaFoldDB" id="A0AB39S0W0"/>
<dbReference type="EMBL" id="CP163440">
    <property type="protein sequence ID" value="XDQ60659.1"/>
    <property type="molecule type" value="Genomic_DNA"/>
</dbReference>
<gene>
    <name evidence="2" type="ORF">AB5J50_07660</name>
</gene>
<accession>A0AB39S0W0</accession>
<reference evidence="2" key="1">
    <citation type="submission" date="2024-07" db="EMBL/GenBank/DDBJ databases">
        <authorList>
            <person name="Yu S.T."/>
        </authorList>
    </citation>
    <scope>NUCLEOTIDE SEQUENCE</scope>
    <source>
        <strain evidence="2">R35</strain>
    </source>
</reference>
<feature type="region of interest" description="Disordered" evidence="1">
    <location>
        <begin position="23"/>
        <end position="72"/>
    </location>
</feature>
<dbReference type="RefSeq" id="WP_369256139.1">
    <property type="nucleotide sequence ID" value="NZ_CP163440.1"/>
</dbReference>
<organism evidence="2">
    <name type="scientific">Streptomyces sp. R35</name>
    <dbReference type="NCBI Taxonomy" id="3238630"/>
    <lineage>
        <taxon>Bacteria</taxon>
        <taxon>Bacillati</taxon>
        <taxon>Actinomycetota</taxon>
        <taxon>Actinomycetes</taxon>
        <taxon>Kitasatosporales</taxon>
        <taxon>Streptomycetaceae</taxon>
        <taxon>Streptomyces</taxon>
    </lineage>
</organism>
<evidence type="ECO:0000313" key="2">
    <source>
        <dbReference type="EMBL" id="XDQ60659.1"/>
    </source>
</evidence>
<evidence type="ECO:0000256" key="1">
    <source>
        <dbReference type="SAM" id="MobiDB-lite"/>
    </source>
</evidence>
<sequence>MLTVIVAVGAIVAVAVVAFGGNGKQDKKSPTESSGATRSSPSPSLIIPSELPSFPSGVPSVTPTLPSEVPSGVVPSDLQSLFPTLANDEVPYYMLKKGDCFDTSNGLPGQAVKRSCTKPHDAEVVKVAELNGSYTTDAALKRAASALCESTLERKATSQPAGTVRGTLVQYPDSSGYKTGIDNVACSLAADVGEGTPKLTKPLK</sequence>